<comment type="similarity">
    <text evidence="1 2">Belongs to the arylamine N-acetyltransferase family.</text>
</comment>
<evidence type="ECO:0000313" key="4">
    <source>
        <dbReference type="Proteomes" id="UP000567885"/>
    </source>
</evidence>
<reference evidence="3 4" key="1">
    <citation type="submission" date="2020-05" db="EMBL/GenBank/DDBJ databases">
        <title>Identification and distribution of gene clusters putatively required for synthesis of sphingolipid metabolism inhibitors in phylogenetically diverse species of the filamentous fungus Fusarium.</title>
        <authorList>
            <person name="Kim H.-S."/>
            <person name="Busman M."/>
            <person name="Brown D.W."/>
            <person name="Divon H."/>
            <person name="Uhlig S."/>
            <person name="Proctor R.H."/>
        </authorList>
    </citation>
    <scope>NUCLEOTIDE SEQUENCE [LARGE SCALE GENOMIC DNA]</scope>
    <source>
        <strain evidence="3 4">NRRL 20693</strain>
    </source>
</reference>
<organism evidence="3 4">
    <name type="scientific">Fusarium heterosporum</name>
    <dbReference type="NCBI Taxonomy" id="42747"/>
    <lineage>
        <taxon>Eukaryota</taxon>
        <taxon>Fungi</taxon>
        <taxon>Dikarya</taxon>
        <taxon>Ascomycota</taxon>
        <taxon>Pezizomycotina</taxon>
        <taxon>Sordariomycetes</taxon>
        <taxon>Hypocreomycetidae</taxon>
        <taxon>Hypocreales</taxon>
        <taxon>Nectriaceae</taxon>
        <taxon>Fusarium</taxon>
        <taxon>Fusarium heterosporum species complex</taxon>
    </lineage>
</organism>
<accession>A0A8H5TZZ5</accession>
<keyword evidence="4" id="KW-1185">Reference proteome</keyword>
<dbReference type="GO" id="GO:0016407">
    <property type="term" value="F:acetyltransferase activity"/>
    <property type="evidence" value="ECO:0007669"/>
    <property type="project" value="InterPro"/>
</dbReference>
<dbReference type="AlphaFoldDB" id="A0A8H5TZZ5"/>
<proteinExistence type="inferred from homology"/>
<dbReference type="InterPro" id="IPR001447">
    <property type="entry name" value="Arylamine_N-AcTrfase"/>
</dbReference>
<dbReference type="InterPro" id="IPR038765">
    <property type="entry name" value="Papain-like_cys_pep_sf"/>
</dbReference>
<dbReference type="SUPFAM" id="SSF54001">
    <property type="entry name" value="Cysteine proteinases"/>
    <property type="match status" value="1"/>
</dbReference>
<name>A0A8H5TZZ5_FUSHE</name>
<dbReference type="OrthoDB" id="10260017at2759"/>
<dbReference type="Pfam" id="PF00797">
    <property type="entry name" value="Acetyltransf_2"/>
    <property type="match status" value="1"/>
</dbReference>
<dbReference type="PANTHER" id="PTHR11786">
    <property type="entry name" value="N-HYDROXYARYLAMINE O-ACETYLTRANSFERASE"/>
    <property type="match status" value="1"/>
</dbReference>
<dbReference type="Proteomes" id="UP000567885">
    <property type="component" value="Unassembled WGS sequence"/>
</dbReference>
<keyword evidence="2" id="KW-0012">Acyltransferase</keyword>
<dbReference type="EMBL" id="JAAGWQ010000026">
    <property type="protein sequence ID" value="KAF5677362.1"/>
    <property type="molecule type" value="Genomic_DNA"/>
</dbReference>
<protein>
    <submittedName>
        <fullName evidence="3">Arylamine n-acetyltransferase 3</fullName>
    </submittedName>
</protein>
<gene>
    <name evidence="3" type="ORF">FHETE_1875</name>
</gene>
<dbReference type="InterPro" id="IPR053710">
    <property type="entry name" value="Arylamine_NAT_domain_sf"/>
</dbReference>
<comment type="caution">
    <text evidence="3">The sequence shown here is derived from an EMBL/GenBank/DDBJ whole genome shotgun (WGS) entry which is preliminary data.</text>
</comment>
<evidence type="ECO:0000256" key="1">
    <source>
        <dbReference type="ARBA" id="ARBA00006547"/>
    </source>
</evidence>
<dbReference type="Gene3D" id="3.30.2140.20">
    <property type="match status" value="1"/>
</dbReference>
<keyword evidence="2 3" id="KW-0808">Transferase</keyword>
<evidence type="ECO:0000313" key="3">
    <source>
        <dbReference type="EMBL" id="KAF5677362.1"/>
    </source>
</evidence>
<dbReference type="PRINTS" id="PR01543">
    <property type="entry name" value="ANATRNSFRASE"/>
</dbReference>
<sequence>MAERINYDHSQLEAYFDRIALPVSDRQYSIDNLSSDAQLDFFFTLTKQQLLAVPFENLTLHYSWNRVVDVYADHLYDKIVGEKRGGYCMENNSFFNTVLLSLGYQVYLVAARVFNPDTERFGGITHCLNVVTIDGRSYAVDVGFGGRTPTIPMELIHDKVFERSDTGKMRLRYDTISQYLSKQKIWIYEYQSHHGGEWTPQWCFMDFEVLPEDISVMNMAPSRSPTSFFTFKVVCVQFTSEKEDYLTVDMRDVKKTGGNIDGALIIDGNSFKYRKGGDTKWERTFKSEDERLEALRKYFGVEFTVKNQRAIRGTAGAVA</sequence>
<evidence type="ECO:0000256" key="2">
    <source>
        <dbReference type="RuleBase" id="RU003452"/>
    </source>
</evidence>
<dbReference type="PANTHER" id="PTHR11786:SF0">
    <property type="entry name" value="ARYLAMINE N-ACETYLTRANSFERASE 4-RELATED"/>
    <property type="match status" value="1"/>
</dbReference>